<dbReference type="PROSITE" id="PS51846">
    <property type="entry name" value="CNNM"/>
    <property type="match status" value="1"/>
</dbReference>
<dbReference type="InterPro" id="IPR046342">
    <property type="entry name" value="CBS_dom_sf"/>
</dbReference>
<dbReference type="Pfam" id="PF03471">
    <property type="entry name" value="CorC_HlyC"/>
    <property type="match status" value="1"/>
</dbReference>
<protein>
    <submittedName>
        <fullName evidence="14">Hemolysin C</fullName>
    </submittedName>
</protein>
<dbReference type="Pfam" id="PF00571">
    <property type="entry name" value="CBS"/>
    <property type="match status" value="2"/>
</dbReference>
<name>A0A6B8VSA5_9CORY</name>
<dbReference type="GO" id="GO:0005886">
    <property type="term" value="C:plasma membrane"/>
    <property type="evidence" value="ECO:0007669"/>
    <property type="project" value="UniProtKB-SubCell"/>
</dbReference>
<dbReference type="InterPro" id="IPR036318">
    <property type="entry name" value="FAD-bd_PCMH-like_sf"/>
</dbReference>
<evidence type="ECO:0000256" key="5">
    <source>
        <dbReference type="ARBA" id="ARBA00022737"/>
    </source>
</evidence>
<evidence type="ECO:0000256" key="2">
    <source>
        <dbReference type="ARBA" id="ARBA00006337"/>
    </source>
</evidence>
<dbReference type="SUPFAM" id="SSF54631">
    <property type="entry name" value="CBS-domain pair"/>
    <property type="match status" value="1"/>
</dbReference>
<keyword evidence="5" id="KW-0677">Repeat</keyword>
<dbReference type="CDD" id="cd04590">
    <property type="entry name" value="CBS_pair_CorC_HlyC_assoc"/>
    <property type="match status" value="1"/>
</dbReference>
<keyword evidence="7 9" id="KW-0129">CBS domain</keyword>
<evidence type="ECO:0000256" key="7">
    <source>
        <dbReference type="ARBA" id="ARBA00023122"/>
    </source>
</evidence>
<evidence type="ECO:0000313" key="14">
    <source>
        <dbReference type="EMBL" id="QGU04234.1"/>
    </source>
</evidence>
<sequence length="497" mass="54481">MVGLDTWISPSVTWSASPRWKGTGLRWSVVRTGALRQWNLARNPGQWTMLDALLVLLFIVIGGVFAATEMALVSLRESQIRRMERGSSAERSVAALARDSGFFLSAVQIGVTFAGFFSSAFGASTIAPQIAPHLEGWGMNARAASISALVLMTLIISYLSLVLGELVPKRIAMQKAERVSRIAAPPLKVFAGLMTPVVWTVDKSSGLLLRMIGFDPSERTSQMSVEEVRDIARSHHGLDERHRELVDDVFGAGERIVSEVMQHRSDTVAYQGDLTVSEASGDITGRPYSRYPVYEDSIDDIIGFVHVRDLLEQSASGQGDVPIRRIVRPIAQFPGSISLPEAMAQMRASGQHIAVVVDEYGGTDGMVTLEDLLEELVGEIWDEYDIMQRREFLRLHESRLVAGTTNLEDFAEATGVSLPDGPYETVAGWLLTELGRLGRAGDVVIIPPEYTADPMDDDVDPEPPARYELEITEVAGNRIVTVELKKSSRGDAENRAT</sequence>
<dbReference type="Gene3D" id="3.10.580.10">
    <property type="entry name" value="CBS-domain"/>
    <property type="match status" value="1"/>
</dbReference>
<evidence type="ECO:0000259" key="12">
    <source>
        <dbReference type="PROSITE" id="PS51371"/>
    </source>
</evidence>
<feature type="domain" description="CNNM transmembrane" evidence="13">
    <location>
        <begin position="44"/>
        <end position="249"/>
    </location>
</feature>
<dbReference type="AlphaFoldDB" id="A0A6B8VSA5"/>
<evidence type="ECO:0000256" key="9">
    <source>
        <dbReference type="PROSITE-ProRule" id="PRU00703"/>
    </source>
</evidence>
<dbReference type="FunFam" id="3.10.580.10:FF:000002">
    <property type="entry name" value="Magnesium/cobalt efflux protein CorC"/>
    <property type="match status" value="1"/>
</dbReference>
<dbReference type="PROSITE" id="PS51371">
    <property type="entry name" value="CBS"/>
    <property type="match status" value="2"/>
</dbReference>
<evidence type="ECO:0000256" key="10">
    <source>
        <dbReference type="PROSITE-ProRule" id="PRU01193"/>
    </source>
</evidence>
<evidence type="ECO:0000259" key="13">
    <source>
        <dbReference type="PROSITE" id="PS51846"/>
    </source>
</evidence>
<dbReference type="InterPro" id="IPR005170">
    <property type="entry name" value="Transptr-assoc_dom"/>
</dbReference>
<evidence type="ECO:0000313" key="15">
    <source>
        <dbReference type="Proteomes" id="UP000425178"/>
    </source>
</evidence>
<evidence type="ECO:0000256" key="3">
    <source>
        <dbReference type="ARBA" id="ARBA00022475"/>
    </source>
</evidence>
<keyword evidence="4 10" id="KW-0812">Transmembrane</keyword>
<dbReference type="Gene3D" id="3.30.465.10">
    <property type="match status" value="1"/>
</dbReference>
<dbReference type="InterPro" id="IPR016169">
    <property type="entry name" value="FAD-bd_PCMH_sub2"/>
</dbReference>
<dbReference type="SMART" id="SM01091">
    <property type="entry name" value="CorC_HlyC"/>
    <property type="match status" value="1"/>
</dbReference>
<evidence type="ECO:0000256" key="11">
    <source>
        <dbReference type="SAM" id="Phobius"/>
    </source>
</evidence>
<dbReference type="EMBL" id="CP046453">
    <property type="protein sequence ID" value="QGU04234.1"/>
    <property type="molecule type" value="Genomic_DNA"/>
</dbReference>
<reference evidence="14 15" key="1">
    <citation type="journal article" date="2021" name="Int. J. Syst. Evol. Microbiol.">
        <title>Classification of three corynebacterial strains isolated from a small paddock in North Rhine-Westphalia: proposal of &lt;i&gt;Corynebacterium kalinowskii&lt;/i&gt; sp. nov., &lt;i&gt;Corynebacterium comes&lt;/i&gt; sp. nov. and &lt;i&gt;Corynebacterium occultum&lt;/i&gt; sp. nov.</title>
        <authorList>
            <person name="Schaffert L."/>
            <person name="Ruwe M."/>
            <person name="Milse J."/>
            <person name="Hanuschka K."/>
            <person name="Ortseifen V."/>
            <person name="Droste J."/>
            <person name="Brandt D."/>
            <person name="Schl L."/>
            <person name="Kutter Y."/>
            <person name="Vinke S."/>
            <person name="Vieh P."/>
            <person name="Jacob L."/>
            <person name="L N.C."/>
            <person name="Schulte-Berndt E."/>
            <person name="Hain C."/>
            <person name="Linder M."/>
            <person name="Schmidt P."/>
            <person name="Wollenschl L."/>
            <person name="Luttermann T."/>
            <person name="Thieme E."/>
            <person name="Hassa J."/>
            <person name="Haak M."/>
            <person name="Wittchen M."/>
            <person name="Mentz A."/>
            <person name="Persicke M."/>
            <person name="Busche T."/>
            <person name="R C."/>
        </authorList>
    </citation>
    <scope>NUCLEOTIDE SEQUENCE [LARGE SCALE GENOMIC DNA]</scope>
    <source>
        <strain evidence="14 15">2019</strain>
    </source>
</reference>
<dbReference type="InterPro" id="IPR000644">
    <property type="entry name" value="CBS_dom"/>
</dbReference>
<dbReference type="Pfam" id="PF01595">
    <property type="entry name" value="CNNM"/>
    <property type="match status" value="1"/>
</dbReference>
<keyword evidence="15" id="KW-1185">Reference proteome</keyword>
<dbReference type="KEGG" id="ccoe:CETAM_04815"/>
<accession>A0A6B8VSA5</accession>
<dbReference type="PANTHER" id="PTHR43099">
    <property type="entry name" value="UPF0053 PROTEIN YRKA"/>
    <property type="match status" value="1"/>
</dbReference>
<feature type="transmembrane region" description="Helical" evidence="11">
    <location>
        <begin position="143"/>
        <end position="167"/>
    </location>
</feature>
<dbReference type="SUPFAM" id="SSF56176">
    <property type="entry name" value="FAD-binding/transporter-associated domain-like"/>
    <property type="match status" value="1"/>
</dbReference>
<proteinExistence type="inferred from homology"/>
<keyword evidence="8 10" id="KW-0472">Membrane</keyword>
<dbReference type="InterPro" id="IPR051676">
    <property type="entry name" value="UPF0053_domain"/>
</dbReference>
<dbReference type="Proteomes" id="UP000425178">
    <property type="component" value="Chromosome"/>
</dbReference>
<comment type="similarity">
    <text evidence="2">Belongs to the UPF0053 family.</text>
</comment>
<feature type="transmembrane region" description="Helical" evidence="11">
    <location>
        <begin position="52"/>
        <end position="75"/>
    </location>
</feature>
<dbReference type="InterPro" id="IPR002550">
    <property type="entry name" value="CNNM"/>
</dbReference>
<dbReference type="GO" id="GO:0050660">
    <property type="term" value="F:flavin adenine dinucleotide binding"/>
    <property type="evidence" value="ECO:0007669"/>
    <property type="project" value="InterPro"/>
</dbReference>
<evidence type="ECO:0000256" key="6">
    <source>
        <dbReference type="ARBA" id="ARBA00022989"/>
    </source>
</evidence>
<dbReference type="InterPro" id="IPR044751">
    <property type="entry name" value="Ion_transp-like_CBS"/>
</dbReference>
<keyword evidence="3" id="KW-1003">Cell membrane</keyword>
<feature type="domain" description="CBS" evidence="12">
    <location>
        <begin position="261"/>
        <end position="321"/>
    </location>
</feature>
<dbReference type="PANTHER" id="PTHR43099:SF5">
    <property type="entry name" value="HLYC_CORC FAMILY TRANSPORTER"/>
    <property type="match status" value="1"/>
</dbReference>
<gene>
    <name evidence="14" type="primary">tlyC2</name>
    <name evidence="14" type="ORF">CETAM_04815</name>
</gene>
<evidence type="ECO:0000256" key="4">
    <source>
        <dbReference type="ARBA" id="ARBA00022692"/>
    </source>
</evidence>
<comment type="subcellular location">
    <subcellularLocation>
        <location evidence="1">Cell membrane</location>
        <topology evidence="1">Multi-pass membrane protein</topology>
    </subcellularLocation>
</comment>
<feature type="domain" description="CBS" evidence="12">
    <location>
        <begin position="326"/>
        <end position="383"/>
    </location>
</feature>
<evidence type="ECO:0000256" key="8">
    <source>
        <dbReference type="ARBA" id="ARBA00023136"/>
    </source>
</evidence>
<feature type="transmembrane region" description="Helical" evidence="11">
    <location>
        <begin position="101"/>
        <end position="123"/>
    </location>
</feature>
<evidence type="ECO:0000256" key="1">
    <source>
        <dbReference type="ARBA" id="ARBA00004651"/>
    </source>
</evidence>
<organism evidence="14 15">
    <name type="scientific">Corynebacterium comes</name>
    <dbReference type="NCBI Taxonomy" id="2675218"/>
    <lineage>
        <taxon>Bacteria</taxon>
        <taxon>Bacillati</taxon>
        <taxon>Actinomycetota</taxon>
        <taxon>Actinomycetes</taxon>
        <taxon>Mycobacteriales</taxon>
        <taxon>Corynebacteriaceae</taxon>
        <taxon>Corynebacterium</taxon>
    </lineage>
</organism>
<keyword evidence="6 10" id="KW-1133">Transmembrane helix</keyword>